<protein>
    <recommendedName>
        <fullName evidence="3">DUF5011 domain-containing protein</fullName>
    </recommendedName>
</protein>
<dbReference type="Proteomes" id="UP001321804">
    <property type="component" value="Chromosome"/>
</dbReference>
<gene>
    <name evidence="1" type="ORF">KIMC2_12910</name>
</gene>
<evidence type="ECO:0008006" key="3">
    <source>
        <dbReference type="Google" id="ProtNLM"/>
    </source>
</evidence>
<evidence type="ECO:0000313" key="2">
    <source>
        <dbReference type="Proteomes" id="UP001321804"/>
    </source>
</evidence>
<accession>A0AAU9CS07</accession>
<name>A0AAU9CS07_9LACO</name>
<keyword evidence="2" id="KW-1185">Reference proteome</keyword>
<organism evidence="1 2">
    <name type="scientific">Xylocopilactobacillus apis</name>
    <dbReference type="NCBI Taxonomy" id="2932183"/>
    <lineage>
        <taxon>Bacteria</taxon>
        <taxon>Bacillati</taxon>
        <taxon>Bacillota</taxon>
        <taxon>Bacilli</taxon>
        <taxon>Lactobacillales</taxon>
        <taxon>Lactobacillaceae</taxon>
        <taxon>Xylocopilactobacillus</taxon>
    </lineage>
</organism>
<evidence type="ECO:0000313" key="1">
    <source>
        <dbReference type="EMBL" id="BDR56729.1"/>
    </source>
</evidence>
<dbReference type="RefSeq" id="WP_317695126.1">
    <property type="nucleotide sequence ID" value="NZ_AP026801.1"/>
</dbReference>
<dbReference type="EMBL" id="AP026801">
    <property type="protein sequence ID" value="BDR56729.1"/>
    <property type="molecule type" value="Genomic_DNA"/>
</dbReference>
<dbReference type="AlphaFoldDB" id="A0AAU9CS07"/>
<sequence length="423" mass="47217">MKKIIKKILIGLTVILILIPFSNTSQRVNAAKSDGYINLAATDSKDKVDVFYVNGNKQTSLIKHPILSVEQLSQEERSLLSISDNAADGINKIKDYITSSTGMIKNLKVSSINNDVSIKSVQAVFSDDDMKSIAFVNKFNLQILVRLSNWEELTFSIPVTFLRPNTNNDSAPTVQFDPVFMLRPTISASSQGYSLVNGIVASYLNKDSSVLIPSDQWKITSVNGVIKNDNVLDVSKPGIFQVDYEITNPNSGQAAKITRKITVVDESKDKDDYTPMYQATLYPVNKVGYINYVLGYGVMLYDDFGDEAKPLNRYLLHGSSWKVLNSVLDEHGEEWYSLGKDQWVKQKYVTFNKNSIIQSVNFVAQITSEEGSKLYNGYGDLAVFSGRILSKNSKWKVKSTVLSGDVLWYNLGGDQWIKAEDAQ</sequence>
<dbReference type="KEGG" id="xak:KIMC2_12910"/>
<reference evidence="1 2" key="1">
    <citation type="journal article" date="2023" name="Microbiol. Spectr.">
        <title>Symbiosis of Carpenter Bees with Uncharacterized Lactic Acid Bacteria Showing NAD Auxotrophy.</title>
        <authorList>
            <person name="Kawasaki S."/>
            <person name="Ozawa K."/>
            <person name="Mori T."/>
            <person name="Yamamoto A."/>
            <person name="Ito M."/>
            <person name="Ohkuma M."/>
            <person name="Sakamoto M."/>
            <person name="Matsutani M."/>
        </authorList>
    </citation>
    <scope>NUCLEOTIDE SEQUENCE [LARGE SCALE GENOMIC DNA]</scope>
    <source>
        <strain evidence="1 2">KimC2</strain>
    </source>
</reference>
<proteinExistence type="predicted"/>